<comment type="caution">
    <text evidence="2">The sequence shown here is derived from an EMBL/GenBank/DDBJ whole genome shotgun (WGS) entry which is preliminary data.</text>
</comment>
<feature type="signal peptide" evidence="1">
    <location>
        <begin position="1"/>
        <end position="27"/>
    </location>
</feature>
<gene>
    <name evidence="2" type="ORF">OWR29_46575</name>
</gene>
<dbReference type="EMBL" id="JAPNTZ010000027">
    <property type="protein sequence ID" value="MCY1145516.1"/>
    <property type="molecule type" value="Genomic_DNA"/>
</dbReference>
<dbReference type="InterPro" id="IPR052559">
    <property type="entry name" value="V-haloperoxidase"/>
</dbReference>
<dbReference type="PANTHER" id="PTHR34599:SF1">
    <property type="entry name" value="PHOSPHATIDIC ACID PHOSPHATASE TYPE 2_HALOPEROXIDASE DOMAIN-CONTAINING PROTEIN"/>
    <property type="match status" value="1"/>
</dbReference>
<dbReference type="RefSeq" id="WP_267570136.1">
    <property type="nucleotide sequence ID" value="NZ_JAPNTZ010000027.1"/>
</dbReference>
<name>A0ABT4BGD7_9ACTN</name>
<reference evidence="2" key="1">
    <citation type="submission" date="2022-11" db="EMBL/GenBank/DDBJ databases">
        <authorList>
            <person name="Somphong A."/>
            <person name="Phongsopitanun W."/>
        </authorList>
    </citation>
    <scope>NUCLEOTIDE SEQUENCE</scope>
    <source>
        <strain evidence="2">Pm04-4</strain>
    </source>
</reference>
<dbReference type="SUPFAM" id="SSF48317">
    <property type="entry name" value="Acid phosphatase/Vanadium-dependent haloperoxidase"/>
    <property type="match status" value="1"/>
</dbReference>
<organism evidence="2 3">
    <name type="scientific">Paractinoplanes pyxinae</name>
    <dbReference type="NCBI Taxonomy" id="2997416"/>
    <lineage>
        <taxon>Bacteria</taxon>
        <taxon>Bacillati</taxon>
        <taxon>Actinomycetota</taxon>
        <taxon>Actinomycetes</taxon>
        <taxon>Micromonosporales</taxon>
        <taxon>Micromonosporaceae</taxon>
        <taxon>Paractinoplanes</taxon>
    </lineage>
</organism>
<sequence>MSTVRRRVGATATAVALVPVFAGVAEAAAPVETASVVADWNAVAVSTLTGDTAKVVPENVMYLGFVHAAIYDAVVGLRPRYEPYRRHGHAPRGASATAAAAAAGHKILETYSPYAQGALDQALAASLAKVPDGAAKRAGIAYGERVARDLIAERAHDGRNAPVQFTRAQAPGVWRPTPPANLPMAVPWLGRVKPLLARSAAQFEPPAPPALTSRRYTRDFAEVKAMGSATSTARTAVQTATARFFSGNVFVQVNAALRDQAAKRGLGIADSARMFAATAMTTADVAILTWRSKLVRAYWRPITAIQLAGTDGNPATTADPAWTPLIVTPNYPDYVSGYNTVIAASTRALEHVVGPRLDLTLTSTAVPGEVRHYRGGASLRADVVDARIWLGIHFRTADTAARTLGIDLADWVARHYFQPRR</sequence>
<keyword evidence="3" id="KW-1185">Reference proteome</keyword>
<dbReference type="InterPro" id="IPR036938">
    <property type="entry name" value="PAP2/HPO_sf"/>
</dbReference>
<evidence type="ECO:0000313" key="3">
    <source>
        <dbReference type="Proteomes" id="UP001151002"/>
    </source>
</evidence>
<evidence type="ECO:0000256" key="1">
    <source>
        <dbReference type="SAM" id="SignalP"/>
    </source>
</evidence>
<protein>
    <submittedName>
        <fullName evidence="2">Vanadium-dependent haloperoxidase</fullName>
    </submittedName>
</protein>
<dbReference type="Proteomes" id="UP001151002">
    <property type="component" value="Unassembled WGS sequence"/>
</dbReference>
<keyword evidence="1" id="KW-0732">Signal</keyword>
<dbReference type="Gene3D" id="1.10.606.20">
    <property type="match status" value="1"/>
</dbReference>
<dbReference type="PANTHER" id="PTHR34599">
    <property type="entry name" value="PEROXIDASE-RELATED"/>
    <property type="match status" value="1"/>
</dbReference>
<evidence type="ECO:0000313" key="2">
    <source>
        <dbReference type="EMBL" id="MCY1145516.1"/>
    </source>
</evidence>
<accession>A0ABT4BGD7</accession>
<proteinExistence type="predicted"/>
<dbReference type="CDD" id="cd03398">
    <property type="entry name" value="PAP2_haloperoxidase"/>
    <property type="match status" value="1"/>
</dbReference>
<feature type="chain" id="PRO_5047057445" evidence="1">
    <location>
        <begin position="28"/>
        <end position="421"/>
    </location>
</feature>